<dbReference type="InterPro" id="IPR051321">
    <property type="entry name" value="PHA/PHB_synthase"/>
</dbReference>
<comment type="caution">
    <text evidence="4">The sequence shown here is derived from an EMBL/GenBank/DDBJ whole genome shotgun (WGS) entry which is preliminary data.</text>
</comment>
<evidence type="ECO:0000256" key="2">
    <source>
        <dbReference type="ARBA" id="ARBA00023315"/>
    </source>
</evidence>
<dbReference type="PANTHER" id="PTHR36837:SF5">
    <property type="entry name" value="POLY-3-HYDROXYBUTYRATE SYNTHASE"/>
    <property type="match status" value="1"/>
</dbReference>
<dbReference type="RefSeq" id="WP_212612694.1">
    <property type="nucleotide sequence ID" value="NZ_VIWU01000001.1"/>
</dbReference>
<dbReference type="PANTHER" id="PTHR36837">
    <property type="entry name" value="POLY(3-HYDROXYALKANOATE) POLYMERASE SUBUNIT PHAC"/>
    <property type="match status" value="1"/>
</dbReference>
<dbReference type="EMBL" id="VIWU01000001">
    <property type="protein sequence ID" value="TWF79916.1"/>
    <property type="molecule type" value="Genomic_DNA"/>
</dbReference>
<dbReference type="GO" id="GO:0016746">
    <property type="term" value="F:acyltransferase activity"/>
    <property type="evidence" value="ECO:0007669"/>
    <property type="project" value="UniProtKB-KW"/>
</dbReference>
<proteinExistence type="predicted"/>
<dbReference type="AlphaFoldDB" id="A0A561SYG9"/>
<accession>A0A561SYG9</accession>
<keyword evidence="1" id="KW-0808">Transferase</keyword>
<name>A0A561SYG9_9PSEU</name>
<organism evidence="4 5">
    <name type="scientific">Pseudonocardia hierapolitana</name>
    <dbReference type="NCBI Taxonomy" id="1128676"/>
    <lineage>
        <taxon>Bacteria</taxon>
        <taxon>Bacillati</taxon>
        <taxon>Actinomycetota</taxon>
        <taxon>Actinomycetes</taxon>
        <taxon>Pseudonocardiales</taxon>
        <taxon>Pseudonocardiaceae</taxon>
        <taxon>Pseudonocardia</taxon>
    </lineage>
</organism>
<dbReference type="InterPro" id="IPR029058">
    <property type="entry name" value="AB_hydrolase_fold"/>
</dbReference>
<dbReference type="Proteomes" id="UP000321261">
    <property type="component" value="Unassembled WGS sequence"/>
</dbReference>
<feature type="domain" description="Poly-beta-hydroxybutyrate polymerase N-terminal" evidence="3">
    <location>
        <begin position="80"/>
        <end position="246"/>
    </location>
</feature>
<dbReference type="GO" id="GO:0042619">
    <property type="term" value="P:poly-hydroxybutyrate biosynthetic process"/>
    <property type="evidence" value="ECO:0007669"/>
    <property type="project" value="InterPro"/>
</dbReference>
<evidence type="ECO:0000259" key="3">
    <source>
        <dbReference type="Pfam" id="PF07167"/>
    </source>
</evidence>
<reference evidence="4 5" key="1">
    <citation type="submission" date="2019-06" db="EMBL/GenBank/DDBJ databases">
        <title>Sequencing the genomes of 1000 actinobacteria strains.</title>
        <authorList>
            <person name="Klenk H.-P."/>
        </authorList>
    </citation>
    <scope>NUCLEOTIDE SEQUENCE [LARGE SCALE GENOMIC DNA]</scope>
    <source>
        <strain evidence="4 5">DSM 45671</strain>
    </source>
</reference>
<dbReference type="Pfam" id="PF07167">
    <property type="entry name" value="PhaC_N"/>
    <property type="match status" value="1"/>
</dbReference>
<keyword evidence="5" id="KW-1185">Reference proteome</keyword>
<evidence type="ECO:0000256" key="1">
    <source>
        <dbReference type="ARBA" id="ARBA00022679"/>
    </source>
</evidence>
<keyword evidence="2" id="KW-0012">Acyltransferase</keyword>
<sequence>MTDPHPSAPAAAEAAATGLDALIAEGHPGPLGLLAGGSALRMAAALAARPGALARRGVGLAAELARIGAGRSRLMPEADDDRYADPAWTRNPLLRRLAQAHLAVSCTADALVSDAGLGAADEARLRAAVSALSGALSPSTSPLNPAVWRAALDTGGASAVRGVRMLVSDVAAPPRIPAPAAAGTFEVGADVGATPGAVVLRTPVFELIQYLPRTELVHEVPLLVVPPVLNRYYLADLAPGRSIVEHLVQSGVQVFALSWRNPDPSHDPAHAQWDLDTYGQALLEGMDATEHVARTHRTSLMAFGAGGTITAMLLAHLAATGAQHRVAAVTLAGTVLDARSVPPDPAGARAAVAESERTGHLDGRPLLAELAWRAPDALLWPQAVRSYLCGDEPPSSEVLFWLTDTTRAPAGLHRDLVDVALRAPLAVPGAASMLDTPLDLAKVDRDCYLVVGAADPVTAWRDAYAAAGLLGGPCRFVLATGGHAASLVSPPGGVGAGFRAAGAVPGEPARWLAEAVDEPGSWWTDHLTWLTARSGPLQDAPPELGGRGMHALAPAPGAYVLGR</sequence>
<evidence type="ECO:0000313" key="5">
    <source>
        <dbReference type="Proteomes" id="UP000321261"/>
    </source>
</evidence>
<dbReference type="Gene3D" id="3.40.50.1820">
    <property type="entry name" value="alpha/beta hydrolase"/>
    <property type="match status" value="1"/>
</dbReference>
<protein>
    <submittedName>
        <fullName evidence="4">Polyhydroxyalkanoate synthase</fullName>
    </submittedName>
</protein>
<dbReference type="InterPro" id="IPR010941">
    <property type="entry name" value="PhaC_N"/>
</dbReference>
<gene>
    <name evidence="4" type="ORF">FHX44_115852</name>
</gene>
<dbReference type="SUPFAM" id="SSF53474">
    <property type="entry name" value="alpha/beta-Hydrolases"/>
    <property type="match status" value="1"/>
</dbReference>
<evidence type="ECO:0000313" key="4">
    <source>
        <dbReference type="EMBL" id="TWF79916.1"/>
    </source>
</evidence>